<gene>
    <name evidence="2" type="ORF">MU846_03885</name>
</gene>
<keyword evidence="1" id="KW-1133">Transmembrane helix</keyword>
<name>A0ABT0E4T6_9GAMM</name>
<evidence type="ECO:0000256" key="1">
    <source>
        <dbReference type="SAM" id="Phobius"/>
    </source>
</evidence>
<feature type="transmembrane region" description="Helical" evidence="1">
    <location>
        <begin position="74"/>
        <end position="93"/>
    </location>
</feature>
<sequence length="147" mass="16641">MRVLVGAIIFFIVVVTFVIPERLSSKDRAVYLDEELAKFSEYIGSPGFTPDHPMVRSVFEKARDVRISSFRENFNLVALVSAPMIALIAFFFLRSIYTEVALLVSSIIVFMLYHGVIPLFGSLAFIVFLWGLKLVGEAFKGFDKYTK</sequence>
<proteinExistence type="predicted"/>
<dbReference type="RefSeq" id="WP_246948624.1">
    <property type="nucleotide sequence ID" value="NZ_JALKII010000002.1"/>
</dbReference>
<dbReference type="Proteomes" id="UP001165524">
    <property type="component" value="Unassembled WGS sequence"/>
</dbReference>
<dbReference type="EMBL" id="JALKII010000002">
    <property type="protein sequence ID" value="MCK0536840.1"/>
    <property type="molecule type" value="Genomic_DNA"/>
</dbReference>
<keyword evidence="3" id="KW-1185">Reference proteome</keyword>
<reference evidence="2" key="1">
    <citation type="submission" date="2022-04" db="EMBL/GenBank/DDBJ databases">
        <title>Alcanivorax sp. CY1518 draft genome sequence.</title>
        <authorList>
            <person name="Zhao G."/>
            <person name="An M."/>
        </authorList>
    </citation>
    <scope>NUCLEOTIDE SEQUENCE</scope>
    <source>
        <strain evidence="2">CY1518</strain>
    </source>
</reference>
<organism evidence="2 3">
    <name type="scientific">Alcanivorax quisquiliarum</name>
    <dbReference type="NCBI Taxonomy" id="2933565"/>
    <lineage>
        <taxon>Bacteria</taxon>
        <taxon>Pseudomonadati</taxon>
        <taxon>Pseudomonadota</taxon>
        <taxon>Gammaproteobacteria</taxon>
        <taxon>Oceanospirillales</taxon>
        <taxon>Alcanivoracaceae</taxon>
        <taxon>Alcanivorax</taxon>
    </lineage>
</organism>
<keyword evidence="1" id="KW-0472">Membrane</keyword>
<protein>
    <submittedName>
        <fullName evidence="2">Uncharacterized protein</fullName>
    </submittedName>
</protein>
<accession>A0ABT0E4T6</accession>
<evidence type="ECO:0000313" key="2">
    <source>
        <dbReference type="EMBL" id="MCK0536840.1"/>
    </source>
</evidence>
<evidence type="ECO:0000313" key="3">
    <source>
        <dbReference type="Proteomes" id="UP001165524"/>
    </source>
</evidence>
<comment type="caution">
    <text evidence="2">The sequence shown here is derived from an EMBL/GenBank/DDBJ whole genome shotgun (WGS) entry which is preliminary data.</text>
</comment>
<feature type="transmembrane region" description="Helical" evidence="1">
    <location>
        <begin position="100"/>
        <end position="130"/>
    </location>
</feature>
<keyword evidence="1" id="KW-0812">Transmembrane</keyword>